<dbReference type="Pfam" id="PF00892">
    <property type="entry name" value="EamA"/>
    <property type="match status" value="2"/>
</dbReference>
<dbReference type="EMBL" id="LROR01000053">
    <property type="protein sequence ID" value="OBR93395.1"/>
    <property type="molecule type" value="Genomic_DNA"/>
</dbReference>
<comment type="caution">
    <text evidence="4">The sequence shown here is derived from an EMBL/GenBank/DDBJ whole genome shotgun (WGS) entry which is preliminary data.</text>
</comment>
<sequence length="299" mass="33306">MKLKIYFILSMMIFGTIGIFVRYIDLASSEIALLRGFIGSLFLLTITIVNKQKISWTNIKNNIPVLLLSSFALGFNWIFLFQAYKHTTIANASLSYYFAPVFVIVMSPIVLKEKISLKKAACISISVFGMFLIVQNRGNGGTEYNHLLGICYGITAAVFYATLMLTNKFIKNMNGLEITLLQLSLATVMLIPYVFVTERVNLFQITGLSVACIIILGIIHTGLGFYLFFYGMKGLRGQSIAALSYIDPITSLFTSFIIFGENMTVFQIIGAVLLLGSTFISEISKNYDCSSKKNKGYIE</sequence>
<feature type="domain" description="EamA" evidence="3">
    <location>
        <begin position="5"/>
        <end position="134"/>
    </location>
</feature>
<keyword evidence="2" id="KW-0812">Transmembrane</keyword>
<organism evidence="4 6">
    <name type="scientific">Clostridium coskatii</name>
    <dbReference type="NCBI Taxonomy" id="1705578"/>
    <lineage>
        <taxon>Bacteria</taxon>
        <taxon>Bacillati</taxon>
        <taxon>Bacillota</taxon>
        <taxon>Clostridia</taxon>
        <taxon>Eubacteriales</taxon>
        <taxon>Clostridiaceae</taxon>
        <taxon>Clostridium</taxon>
    </lineage>
</organism>
<dbReference type="PATRIC" id="fig|1705578.3.peg.1734"/>
<feature type="transmembrane region" description="Helical" evidence="2">
    <location>
        <begin position="178"/>
        <end position="196"/>
    </location>
</feature>
<feature type="transmembrane region" description="Helical" evidence="2">
    <location>
        <begin position="94"/>
        <end position="111"/>
    </location>
</feature>
<dbReference type="GO" id="GO:0016020">
    <property type="term" value="C:membrane"/>
    <property type="evidence" value="ECO:0007669"/>
    <property type="project" value="InterPro"/>
</dbReference>
<feature type="transmembrane region" description="Helical" evidence="2">
    <location>
        <begin position="120"/>
        <end position="138"/>
    </location>
</feature>
<comment type="similarity">
    <text evidence="1">Belongs to the EamA transporter family.</text>
</comment>
<dbReference type="Proteomes" id="UP000077384">
    <property type="component" value="Unassembled WGS sequence"/>
</dbReference>
<dbReference type="InterPro" id="IPR037185">
    <property type="entry name" value="EmrE-like"/>
</dbReference>
<dbReference type="EMBL" id="LITQ01000002">
    <property type="protein sequence ID" value="OAA94699.1"/>
    <property type="molecule type" value="Genomic_DNA"/>
</dbReference>
<feature type="transmembrane region" description="Helical" evidence="2">
    <location>
        <begin position="62"/>
        <end position="82"/>
    </location>
</feature>
<evidence type="ECO:0000256" key="1">
    <source>
        <dbReference type="ARBA" id="ARBA00007362"/>
    </source>
</evidence>
<evidence type="ECO:0000313" key="6">
    <source>
        <dbReference type="Proteomes" id="UP000077384"/>
    </source>
</evidence>
<name>A0A166U908_9CLOT</name>
<reference evidence="5 7" key="2">
    <citation type="journal article" date="2016" name="Front. Microbiol.">
        <title>Industrial Acetogenic Biocatalysts: A Comparative Metabolic and Genomic Analysis.</title>
        <authorList>
            <person name="Bengelsdorf F."/>
            <person name="Poehlein A."/>
            <person name="Sonja S."/>
            <person name="Erz C."/>
            <person name="Hummel T."/>
            <person name="Hoffmeister S."/>
            <person name="Daniel R."/>
            <person name="Durre P."/>
        </authorList>
    </citation>
    <scope>NUCLEOTIDE SEQUENCE [LARGE SCALE GENOMIC DNA]</scope>
    <source>
        <strain evidence="5 7">PTA-10522</strain>
    </source>
</reference>
<feature type="transmembrane region" description="Helical" evidence="2">
    <location>
        <begin position="265"/>
        <end position="283"/>
    </location>
</feature>
<dbReference type="InterPro" id="IPR000620">
    <property type="entry name" value="EamA_dom"/>
</dbReference>
<evidence type="ECO:0000313" key="4">
    <source>
        <dbReference type="EMBL" id="OAA94699.1"/>
    </source>
</evidence>
<feature type="domain" description="EamA" evidence="3">
    <location>
        <begin position="148"/>
        <end position="280"/>
    </location>
</feature>
<dbReference type="PANTHER" id="PTHR22911">
    <property type="entry name" value="ACYL-MALONYL CONDENSING ENZYME-RELATED"/>
    <property type="match status" value="1"/>
</dbReference>
<feature type="transmembrane region" description="Helical" evidence="2">
    <location>
        <begin position="144"/>
        <end position="166"/>
    </location>
</feature>
<proteinExistence type="inferred from homology"/>
<dbReference type="RefSeq" id="WP_063600104.1">
    <property type="nucleotide sequence ID" value="NZ_LITQ01000002.1"/>
</dbReference>
<accession>A0A166U908</accession>
<reference evidence="4 6" key="1">
    <citation type="journal article" date="2015" name="Biotechnol. Bioeng.">
        <title>Genome sequence and phenotypic characterization of Caulobacter segnis.</title>
        <authorList>
            <person name="Patel S."/>
            <person name="Fletcher B."/>
            <person name="Scott D.C."/>
            <person name="Ely B."/>
        </authorList>
    </citation>
    <scope>NUCLEOTIDE SEQUENCE [LARGE SCALE GENOMIC DNA]</scope>
    <source>
        <strain evidence="4 6">PS02</strain>
    </source>
</reference>
<feature type="transmembrane region" description="Helical" evidence="2">
    <location>
        <begin position="202"/>
        <end position="228"/>
    </location>
</feature>
<evidence type="ECO:0000259" key="3">
    <source>
        <dbReference type="Pfam" id="PF00892"/>
    </source>
</evidence>
<dbReference type="SUPFAM" id="SSF103481">
    <property type="entry name" value="Multidrug resistance efflux transporter EmrE"/>
    <property type="match status" value="2"/>
</dbReference>
<dbReference type="PANTHER" id="PTHR22911:SF102">
    <property type="entry name" value="MEMBRANE PROTEIN"/>
    <property type="match status" value="1"/>
</dbReference>
<dbReference type="Proteomes" id="UP000093694">
    <property type="component" value="Unassembled WGS sequence"/>
</dbReference>
<evidence type="ECO:0000313" key="7">
    <source>
        <dbReference type="Proteomes" id="UP000093694"/>
    </source>
</evidence>
<evidence type="ECO:0000313" key="5">
    <source>
        <dbReference type="EMBL" id="OBR93395.1"/>
    </source>
</evidence>
<keyword evidence="2" id="KW-1133">Transmembrane helix</keyword>
<feature type="transmembrane region" description="Helical" evidence="2">
    <location>
        <begin position="240"/>
        <end position="259"/>
    </location>
</feature>
<protein>
    <submittedName>
        <fullName evidence="4">O-acetylserine/cysteine export protein</fullName>
    </submittedName>
</protein>
<gene>
    <name evidence="5" type="ORF">CLCOS_24360</name>
    <name evidence="4" type="ORF">WX73_02412</name>
</gene>
<keyword evidence="7" id="KW-1185">Reference proteome</keyword>
<feature type="transmembrane region" description="Helical" evidence="2">
    <location>
        <begin position="5"/>
        <end position="25"/>
    </location>
</feature>
<dbReference type="AlphaFoldDB" id="A0A166U908"/>
<feature type="transmembrane region" description="Helical" evidence="2">
    <location>
        <begin position="31"/>
        <end position="50"/>
    </location>
</feature>
<dbReference type="Gene3D" id="1.10.3730.20">
    <property type="match status" value="1"/>
</dbReference>
<evidence type="ECO:0000256" key="2">
    <source>
        <dbReference type="SAM" id="Phobius"/>
    </source>
</evidence>
<keyword evidence="2" id="KW-0472">Membrane</keyword>